<name>A0A163K969_9BACL</name>
<evidence type="ECO:0000313" key="4">
    <source>
        <dbReference type="Proteomes" id="UP000076796"/>
    </source>
</evidence>
<reference evidence="3" key="1">
    <citation type="journal article" date="2016" name="Genome Announc.">
        <title>Draft genomes of two strains of Paenibacillus glucanolyticus with capability to degrade lignocellulose.</title>
        <authorList>
            <person name="Mathews S.L."/>
            <person name="Pawlak J."/>
            <person name="Grunden A.M."/>
        </authorList>
    </citation>
    <scope>NUCLEOTIDE SEQUENCE [LARGE SCALE GENOMIC DNA]</scope>
    <source>
        <strain evidence="3">SLM1</strain>
    </source>
</reference>
<dbReference type="RefSeq" id="WP_063478642.1">
    <property type="nucleotide sequence ID" value="NZ_CP147845.1"/>
</dbReference>
<organism evidence="3 4">
    <name type="scientific">Paenibacillus glucanolyticus</name>
    <dbReference type="NCBI Taxonomy" id="59843"/>
    <lineage>
        <taxon>Bacteria</taxon>
        <taxon>Bacillati</taxon>
        <taxon>Bacillota</taxon>
        <taxon>Bacilli</taxon>
        <taxon>Bacillales</taxon>
        <taxon>Paenibacillaceae</taxon>
        <taxon>Paenibacillus</taxon>
    </lineage>
</organism>
<dbReference type="AlphaFoldDB" id="A0A163K969"/>
<dbReference type="Proteomes" id="UP000076796">
    <property type="component" value="Unassembled WGS sequence"/>
</dbReference>
<accession>A0A163K969</accession>
<evidence type="ECO:0000259" key="1">
    <source>
        <dbReference type="Pfam" id="PF10592"/>
    </source>
</evidence>
<comment type="caution">
    <text evidence="3">The sequence shown here is derived from an EMBL/GenBank/DDBJ whole genome shotgun (WGS) entry which is preliminary data.</text>
</comment>
<evidence type="ECO:0000313" key="3">
    <source>
        <dbReference type="EMBL" id="KZS47067.1"/>
    </source>
</evidence>
<dbReference type="InterPro" id="IPR055101">
    <property type="entry name" value="AIPR_N"/>
</dbReference>
<gene>
    <name evidence="3" type="ORF">AWU65_14600</name>
</gene>
<feature type="domain" description="Abortive phage infection protein C-terminal" evidence="1">
    <location>
        <begin position="232"/>
        <end position="551"/>
    </location>
</feature>
<keyword evidence="4" id="KW-1185">Reference proteome</keyword>
<feature type="domain" description="Abortive infection phage resistance protein N-terminal" evidence="2">
    <location>
        <begin position="30"/>
        <end position="179"/>
    </location>
</feature>
<dbReference type="Pfam" id="PF10592">
    <property type="entry name" value="AIPR"/>
    <property type="match status" value="1"/>
</dbReference>
<proteinExistence type="predicted"/>
<dbReference type="OrthoDB" id="9806213at2"/>
<evidence type="ECO:0000259" key="2">
    <source>
        <dbReference type="Pfam" id="PF22879"/>
    </source>
</evidence>
<sequence>MITLQEFHQDFLQSVLSDADSRGLMKPQAFFENICEELVRTGDLTNNYTAAEYIKTGIEVHGYDFDEERKILSVLVHQFFQEDDITTLTKTQINTKINRLKSFLRKCTQGLYRDMEETSDAYSMAYNIYRYKINNEINKFRLVILTDGKATRNLIEIPTEVLEEVHTEFRVIDIEYIYKIYLSEQNNNQLEVEIDLPCLEIKTTSDEYQSYLTVVSGNQLVDIYEQYGQKLFEQNVRTFLQFKGGVNKGIRNTIEYKPEMFFAYNNGITATASDVELDGAGHITKITNFQIVNGGQTTSAIYAAKKNSKLDVFNVSVQMKLSVVKDKDKQNDFVSKISEYANTQNKVNKSDFFSNSPFHKEMKNYSKRNWVSTVGGSQRRTHWFYERVRGEYLNEQAYLSKAEKTKFQLEHPKQQLLDKTFLSKSENAWLQKPEIVSRGAQYSFSAFADYITNWLEKDNLAITESYFKDAVARVILFRSVEKLVSQANWYDNGFRAQTVAYTVSYLSSLIEKTGQFLNFNLIWEEQKLPTNLIDPINIISKAIYDEITDPPEGSANVAQWCKKTSCWETIKQLELGVVIDSKLLMDKDEKKYINKEDKKDKKLDSGIELQIIVVNIDREVWHNLFLYYKKYESTSSISFTQLDILEKMAKGYLTPPSEKQSKILYQLFQKASDEGAIA</sequence>
<dbReference type="GeneID" id="97557551"/>
<protein>
    <submittedName>
        <fullName evidence="3">Abortive phage infection protein</fullName>
    </submittedName>
</protein>
<dbReference type="Pfam" id="PF22879">
    <property type="entry name" value="AIPR_N"/>
    <property type="match status" value="1"/>
</dbReference>
<dbReference type="InterPro" id="IPR018891">
    <property type="entry name" value="AIPR_C"/>
</dbReference>
<dbReference type="EMBL" id="LWMH01000001">
    <property type="protein sequence ID" value="KZS47067.1"/>
    <property type="molecule type" value="Genomic_DNA"/>
</dbReference>